<reference evidence="3 4" key="1">
    <citation type="journal article" date="2020" name="G3 (Bethesda)">
        <title>Improved Reference Genome for Cyclotella cryptica CCMP332, a Model for Cell Wall Morphogenesis, Salinity Adaptation, and Lipid Production in Diatoms (Bacillariophyta).</title>
        <authorList>
            <person name="Roberts W.R."/>
            <person name="Downey K.M."/>
            <person name="Ruck E.C."/>
            <person name="Traller J.C."/>
            <person name="Alverson A.J."/>
        </authorList>
    </citation>
    <scope>NUCLEOTIDE SEQUENCE [LARGE SCALE GENOMIC DNA]</scope>
    <source>
        <strain evidence="3 4">CCMP332</strain>
    </source>
</reference>
<evidence type="ECO:0000256" key="2">
    <source>
        <dbReference type="SAM" id="Phobius"/>
    </source>
</evidence>
<keyword evidence="4" id="KW-1185">Reference proteome</keyword>
<proteinExistence type="predicted"/>
<keyword evidence="2" id="KW-1133">Transmembrane helix</keyword>
<dbReference type="Proteomes" id="UP001516023">
    <property type="component" value="Unassembled WGS sequence"/>
</dbReference>
<gene>
    <name evidence="3" type="ORF">HJC23_003867</name>
</gene>
<evidence type="ECO:0000313" key="3">
    <source>
        <dbReference type="EMBL" id="KAL3780986.1"/>
    </source>
</evidence>
<evidence type="ECO:0000256" key="1">
    <source>
        <dbReference type="SAM" id="MobiDB-lite"/>
    </source>
</evidence>
<feature type="compositionally biased region" description="Polar residues" evidence="1">
    <location>
        <begin position="77"/>
        <end position="93"/>
    </location>
</feature>
<evidence type="ECO:0000313" key="4">
    <source>
        <dbReference type="Proteomes" id="UP001516023"/>
    </source>
</evidence>
<keyword evidence="2" id="KW-0812">Transmembrane</keyword>
<dbReference type="EMBL" id="JABMIG020000332">
    <property type="protein sequence ID" value="KAL3780986.1"/>
    <property type="molecule type" value="Genomic_DNA"/>
</dbReference>
<keyword evidence="2" id="KW-0472">Membrane</keyword>
<dbReference type="AlphaFoldDB" id="A0ABD3NZJ4"/>
<feature type="transmembrane region" description="Helical" evidence="2">
    <location>
        <begin position="166"/>
        <end position="185"/>
    </location>
</feature>
<accession>A0ABD3NZJ4</accession>
<comment type="caution">
    <text evidence="3">The sequence shown here is derived from an EMBL/GenBank/DDBJ whole genome shotgun (WGS) entry which is preliminary data.</text>
</comment>
<organism evidence="3 4">
    <name type="scientific">Cyclotella cryptica</name>
    <dbReference type="NCBI Taxonomy" id="29204"/>
    <lineage>
        <taxon>Eukaryota</taxon>
        <taxon>Sar</taxon>
        <taxon>Stramenopiles</taxon>
        <taxon>Ochrophyta</taxon>
        <taxon>Bacillariophyta</taxon>
        <taxon>Coscinodiscophyceae</taxon>
        <taxon>Thalassiosirophycidae</taxon>
        <taxon>Stephanodiscales</taxon>
        <taxon>Stephanodiscaceae</taxon>
        <taxon>Cyclotella</taxon>
    </lineage>
</organism>
<feature type="transmembrane region" description="Helical" evidence="2">
    <location>
        <begin position="109"/>
        <end position="129"/>
    </location>
</feature>
<feature type="region of interest" description="Disordered" evidence="1">
    <location>
        <begin position="77"/>
        <end position="106"/>
    </location>
</feature>
<feature type="transmembrane region" description="Helical" evidence="2">
    <location>
        <begin position="224"/>
        <end position="243"/>
    </location>
</feature>
<protein>
    <submittedName>
        <fullName evidence="3">Uncharacterized protein</fullName>
    </submittedName>
</protein>
<name>A0ABD3NZJ4_9STRA</name>
<sequence>MKLLSPALSLTSALLLQPDRSIALIVSPSCHLPTALRYHPRQSCIRHRPVADFNNSPKISTARPRHASGIALPLSAAAQSDDGNTDATSSDDATVSFAKPSSPDSSTTIPLALTLTTGVVTSLIGFLYGKCMNLGFGLLWKSLPSYIFRGDAPLSKNVLVKLLRRYPALYIVMMVTCGGGMVATLSSQLPHLFSAHDYVHILSSGEEEIVPGGKEEDVFPSSRLVFPVMGLCLLTSISGFSLGPRGSHGE</sequence>